<keyword evidence="1" id="KW-0812">Transmembrane</keyword>
<accession>A0ABT8RBU8</accession>
<keyword evidence="1" id="KW-1133">Transmembrane helix</keyword>
<name>A0ABT8RBU8_9BACT</name>
<keyword evidence="1" id="KW-0472">Membrane</keyword>
<feature type="transmembrane region" description="Helical" evidence="1">
    <location>
        <begin position="12"/>
        <end position="34"/>
    </location>
</feature>
<dbReference type="SMART" id="SM00028">
    <property type="entry name" value="TPR"/>
    <property type="match status" value="2"/>
</dbReference>
<gene>
    <name evidence="2" type="ORF">Q0590_20595</name>
</gene>
<dbReference type="InterPro" id="IPR011990">
    <property type="entry name" value="TPR-like_helical_dom_sf"/>
</dbReference>
<comment type="caution">
    <text evidence="2">The sequence shown here is derived from an EMBL/GenBank/DDBJ whole genome shotgun (WGS) entry which is preliminary data.</text>
</comment>
<reference evidence="2" key="1">
    <citation type="submission" date="2023-07" db="EMBL/GenBank/DDBJ databases">
        <title>The genome sequence of Rhodocytophaga aerolata KACC 12507.</title>
        <authorList>
            <person name="Zhang X."/>
        </authorList>
    </citation>
    <scope>NUCLEOTIDE SEQUENCE</scope>
    <source>
        <strain evidence="2">KACC 12507</strain>
    </source>
</reference>
<organism evidence="2 3">
    <name type="scientific">Rhodocytophaga aerolata</name>
    <dbReference type="NCBI Taxonomy" id="455078"/>
    <lineage>
        <taxon>Bacteria</taxon>
        <taxon>Pseudomonadati</taxon>
        <taxon>Bacteroidota</taxon>
        <taxon>Cytophagia</taxon>
        <taxon>Cytophagales</taxon>
        <taxon>Rhodocytophagaceae</taxon>
        <taxon>Rhodocytophaga</taxon>
    </lineage>
</organism>
<dbReference type="SUPFAM" id="SSF48452">
    <property type="entry name" value="TPR-like"/>
    <property type="match status" value="1"/>
</dbReference>
<dbReference type="Proteomes" id="UP001168528">
    <property type="component" value="Unassembled WGS sequence"/>
</dbReference>
<sequence>MKFPGSFYRNNKHFVSIILYSFILFFCTSCLNYYKSIYTFNSNFEQGNFKEAANALDKDKKAETRKTRLIYYMNRGVVESMQGNYEASNAFFEKAYLLGEDLQVNYFNEAASFLLNPNIVDYKGEDFELLLINYYKALNYLKMGDKEKALVECKRMDIKLSKLSSKYTSDNKFQRDAFIHTLMGIIYDANGDANNAFVAYRNALEIYQTDYQKFFQMPVPQQLKEDLLRVAYENNFLEDLHRYEKEFNMKFTPDKGKKGDLVFLWHNGLGPVKAETSINFTLMRGQAGVVNFSNEELNLNFAFPVDDSTYYKSGLSQLELIRIVFPKYIERPTLYSHAELSWNEEVANLDMVENVNAVAFKTLNQRMVWEVSKSLLRVAMKKASEYTLRKENQEAGALLGIVNAITEQADTRNWQSVPHSIYYTRMRLPEGTQEVKFTTKAIASGKPDQNFTFTFDIKPGETIFHTFSSLETASGFATALR</sequence>
<dbReference type="RefSeq" id="WP_302039488.1">
    <property type="nucleotide sequence ID" value="NZ_JAUKPO010000013.1"/>
</dbReference>
<protein>
    <recommendedName>
        <fullName evidence="4">Tetratricopeptide repeat protein</fullName>
    </recommendedName>
</protein>
<proteinExistence type="predicted"/>
<evidence type="ECO:0000313" key="2">
    <source>
        <dbReference type="EMBL" id="MDO1448688.1"/>
    </source>
</evidence>
<dbReference type="InterPro" id="IPR019734">
    <property type="entry name" value="TPR_rpt"/>
</dbReference>
<dbReference type="Gene3D" id="1.25.40.10">
    <property type="entry name" value="Tetratricopeptide repeat domain"/>
    <property type="match status" value="1"/>
</dbReference>
<evidence type="ECO:0000313" key="3">
    <source>
        <dbReference type="Proteomes" id="UP001168528"/>
    </source>
</evidence>
<evidence type="ECO:0008006" key="4">
    <source>
        <dbReference type="Google" id="ProtNLM"/>
    </source>
</evidence>
<dbReference type="EMBL" id="JAUKPO010000013">
    <property type="protein sequence ID" value="MDO1448688.1"/>
    <property type="molecule type" value="Genomic_DNA"/>
</dbReference>
<keyword evidence="3" id="KW-1185">Reference proteome</keyword>
<evidence type="ECO:0000256" key="1">
    <source>
        <dbReference type="SAM" id="Phobius"/>
    </source>
</evidence>